<feature type="domain" description="Cupin type-2" evidence="1">
    <location>
        <begin position="31"/>
        <end position="92"/>
    </location>
</feature>
<dbReference type="InterPro" id="IPR011051">
    <property type="entry name" value="RmlC_Cupin_sf"/>
</dbReference>
<gene>
    <name evidence="2" type="ORF">FRZ67_00035</name>
    <name evidence="3" type="ORF">FRZ67_23255</name>
</gene>
<dbReference type="InterPro" id="IPR014710">
    <property type="entry name" value="RmlC-like_jellyroll"/>
</dbReference>
<dbReference type="CDD" id="cd02230">
    <property type="entry name" value="cupin_HP0902-like"/>
    <property type="match status" value="1"/>
</dbReference>
<protein>
    <submittedName>
        <fullName evidence="2">Cupin domain-containing protein</fullName>
    </submittedName>
</protein>
<proteinExistence type="predicted"/>
<dbReference type="Gene3D" id="2.60.120.10">
    <property type="entry name" value="Jelly Rolls"/>
    <property type="match status" value="1"/>
</dbReference>
<evidence type="ECO:0000313" key="4">
    <source>
        <dbReference type="Proteomes" id="UP000321533"/>
    </source>
</evidence>
<reference evidence="2 4" key="1">
    <citation type="journal article" date="2016" name="Int. J. Syst. Evol. Microbiol.">
        <title>Panacibacter ginsenosidivorans gen. nov., sp. nov., with ginsenoside converting activity isolated from soil of a ginseng field.</title>
        <authorList>
            <person name="Siddiqi M.Z."/>
            <person name="Muhammad Shafi S."/>
            <person name="Choi K.D."/>
            <person name="Im W.T."/>
        </authorList>
    </citation>
    <scope>NUCLEOTIDE SEQUENCE [LARGE SCALE GENOMIC DNA]</scope>
    <source>
        <strain evidence="2 4">Gsoil1550</strain>
    </source>
</reference>
<dbReference type="EMBL" id="CP042435">
    <property type="protein sequence ID" value="QEC70078.1"/>
    <property type="molecule type" value="Genomic_DNA"/>
</dbReference>
<dbReference type="EMBL" id="CP042435">
    <property type="protein sequence ID" value="QEC65769.1"/>
    <property type="molecule type" value="Genomic_DNA"/>
</dbReference>
<dbReference type="PANTHER" id="PTHR37694">
    <property type="entry name" value="SLR8022 PROTEIN"/>
    <property type="match status" value="1"/>
</dbReference>
<dbReference type="OrthoDB" id="959543at2"/>
<dbReference type="Proteomes" id="UP000321533">
    <property type="component" value="Chromosome"/>
</dbReference>
<accession>A0A5B8V3M2</accession>
<name>A0A5B8V3M2_9BACT</name>
<evidence type="ECO:0000259" key="1">
    <source>
        <dbReference type="Pfam" id="PF07883"/>
    </source>
</evidence>
<evidence type="ECO:0000313" key="2">
    <source>
        <dbReference type="EMBL" id="QEC65769.1"/>
    </source>
</evidence>
<dbReference type="RefSeq" id="WP_147187569.1">
    <property type="nucleotide sequence ID" value="NZ_CP042435.1"/>
</dbReference>
<sequence>MKVENIYQQAIHDSISKKQLYKNERFHVLLLQMKEGELLKTHTSPTDAFLLVLDGDILFLLVEKEYLLKKGDSFTFRAGEKHAVQALTDTSFLLVK</sequence>
<dbReference type="Pfam" id="PF07883">
    <property type="entry name" value="Cupin_2"/>
    <property type="match status" value="1"/>
</dbReference>
<dbReference type="AlphaFoldDB" id="A0A5B8V3M2"/>
<dbReference type="KEGG" id="pgin:FRZ67_00035"/>
<reference evidence="2" key="2">
    <citation type="submission" date="2019-08" db="EMBL/GenBank/DDBJ databases">
        <authorList>
            <person name="Im W.-T."/>
        </authorList>
    </citation>
    <scope>NUCLEOTIDE SEQUENCE</scope>
    <source>
        <strain evidence="2">Gsoil1550</strain>
    </source>
</reference>
<evidence type="ECO:0000313" key="3">
    <source>
        <dbReference type="EMBL" id="QEC70078.1"/>
    </source>
</evidence>
<dbReference type="InterPro" id="IPR013096">
    <property type="entry name" value="Cupin_2"/>
</dbReference>
<dbReference type="PANTHER" id="PTHR37694:SF1">
    <property type="entry name" value="SLR8022 PROTEIN"/>
    <property type="match status" value="1"/>
</dbReference>
<organism evidence="2 4">
    <name type="scientific">Panacibacter ginsenosidivorans</name>
    <dbReference type="NCBI Taxonomy" id="1813871"/>
    <lineage>
        <taxon>Bacteria</taxon>
        <taxon>Pseudomonadati</taxon>
        <taxon>Bacteroidota</taxon>
        <taxon>Chitinophagia</taxon>
        <taxon>Chitinophagales</taxon>
        <taxon>Chitinophagaceae</taxon>
        <taxon>Panacibacter</taxon>
    </lineage>
</organism>
<dbReference type="KEGG" id="pgin:FRZ67_23255"/>
<dbReference type="SUPFAM" id="SSF51182">
    <property type="entry name" value="RmlC-like cupins"/>
    <property type="match status" value="1"/>
</dbReference>
<keyword evidence="4" id="KW-1185">Reference proteome</keyword>